<gene>
    <name evidence="1" type="ORF">ACFPEN_04460</name>
</gene>
<organism evidence="1 2">
    <name type="scientific">Streptomyces ehimensis</name>
    <dbReference type="NCBI Taxonomy" id="68195"/>
    <lineage>
        <taxon>Bacteria</taxon>
        <taxon>Bacillati</taxon>
        <taxon>Actinomycetota</taxon>
        <taxon>Actinomycetes</taxon>
        <taxon>Kitasatosporales</taxon>
        <taxon>Streptomycetaceae</taxon>
        <taxon>Streptomyces</taxon>
    </lineage>
</organism>
<accession>A0ABV9BBX7</accession>
<sequence length="166" mass="17758">MPNFPGTTLPSRPSLERLTLAQQLKAKHPLVPSAETDGEQVLTVAELGVDYAAVLAPSNVEAIRATIAEALRPPLCTGHDPDALAGIARRLNGHMACLLPIAEAKGLDRAVRAYLRRRIEHGPPSAHDYPACTQTWLQSNACSCEMLLDLAVADEAAELQHTVGAR</sequence>
<proteinExistence type="predicted"/>
<dbReference type="Proteomes" id="UP001595990">
    <property type="component" value="Unassembled WGS sequence"/>
</dbReference>
<keyword evidence="2" id="KW-1185">Reference proteome</keyword>
<evidence type="ECO:0000313" key="2">
    <source>
        <dbReference type="Proteomes" id="UP001595990"/>
    </source>
</evidence>
<evidence type="ECO:0000313" key="1">
    <source>
        <dbReference type="EMBL" id="MFC4512183.1"/>
    </source>
</evidence>
<dbReference type="RefSeq" id="WP_417922263.1">
    <property type="nucleotide sequence ID" value="NZ_JBHSFS010000002.1"/>
</dbReference>
<reference evidence="2" key="1">
    <citation type="journal article" date="2019" name="Int. J. Syst. Evol. Microbiol.">
        <title>The Global Catalogue of Microorganisms (GCM) 10K type strain sequencing project: providing services to taxonomists for standard genome sequencing and annotation.</title>
        <authorList>
            <consortium name="The Broad Institute Genomics Platform"/>
            <consortium name="The Broad Institute Genome Sequencing Center for Infectious Disease"/>
            <person name="Wu L."/>
            <person name="Ma J."/>
        </authorList>
    </citation>
    <scope>NUCLEOTIDE SEQUENCE [LARGE SCALE GENOMIC DNA]</scope>
    <source>
        <strain evidence="2">CECT 8064</strain>
    </source>
</reference>
<dbReference type="EMBL" id="JBHSFS010000002">
    <property type="protein sequence ID" value="MFC4512183.1"/>
    <property type="molecule type" value="Genomic_DNA"/>
</dbReference>
<name>A0ABV9BBX7_9ACTN</name>
<protein>
    <submittedName>
        <fullName evidence="1">Uncharacterized protein</fullName>
    </submittedName>
</protein>
<comment type="caution">
    <text evidence="1">The sequence shown here is derived from an EMBL/GenBank/DDBJ whole genome shotgun (WGS) entry which is preliminary data.</text>
</comment>